<dbReference type="EMBL" id="OU892284">
    <property type="protein sequence ID" value="CAG9772158.1"/>
    <property type="molecule type" value="Genomic_DNA"/>
</dbReference>
<keyword evidence="11" id="KW-0732">Signal</keyword>
<evidence type="ECO:0000256" key="8">
    <source>
        <dbReference type="ARBA" id="ARBA00023170"/>
    </source>
</evidence>
<feature type="transmembrane region" description="Helical" evidence="10">
    <location>
        <begin position="930"/>
        <end position="949"/>
    </location>
</feature>
<feature type="transmembrane region" description="Helical" evidence="10">
    <location>
        <begin position="865"/>
        <end position="888"/>
    </location>
</feature>
<evidence type="ECO:0000256" key="6">
    <source>
        <dbReference type="ARBA" id="ARBA00022989"/>
    </source>
</evidence>
<keyword evidence="8" id="KW-0675">Receptor</keyword>
<keyword evidence="2" id="KW-1003">Cell membrane</keyword>
<gene>
    <name evidence="12" type="ORF">CEUTPL_LOCUS12579</name>
</gene>
<evidence type="ECO:0000313" key="13">
    <source>
        <dbReference type="Proteomes" id="UP001152799"/>
    </source>
</evidence>
<dbReference type="GO" id="GO:0007165">
    <property type="term" value="P:signal transduction"/>
    <property type="evidence" value="ECO:0007669"/>
    <property type="project" value="UniProtKB-KW"/>
</dbReference>
<dbReference type="GO" id="GO:0005886">
    <property type="term" value="C:plasma membrane"/>
    <property type="evidence" value="ECO:0007669"/>
    <property type="project" value="UniProtKB-SubCell"/>
</dbReference>
<dbReference type="PANTHER" id="PTHR21137:SF35">
    <property type="entry name" value="ODORANT RECEPTOR 19A-RELATED"/>
    <property type="match status" value="1"/>
</dbReference>
<evidence type="ECO:0000256" key="9">
    <source>
        <dbReference type="ARBA" id="ARBA00023224"/>
    </source>
</evidence>
<proteinExistence type="predicted"/>
<dbReference type="InterPro" id="IPR004117">
    <property type="entry name" value="7tm6_olfct_rcpt"/>
</dbReference>
<evidence type="ECO:0000256" key="7">
    <source>
        <dbReference type="ARBA" id="ARBA00023136"/>
    </source>
</evidence>
<name>A0A9N9MZY5_9CUCU</name>
<feature type="transmembrane region" description="Helical" evidence="10">
    <location>
        <begin position="1168"/>
        <end position="1191"/>
    </location>
</feature>
<keyword evidence="4 10" id="KW-0812">Transmembrane</keyword>
<keyword evidence="7 10" id="KW-0472">Membrane</keyword>
<dbReference type="Pfam" id="PF02949">
    <property type="entry name" value="7tm_6"/>
    <property type="match status" value="1"/>
</dbReference>
<dbReference type="PANTHER" id="PTHR21137">
    <property type="entry name" value="ODORANT RECEPTOR"/>
    <property type="match status" value="1"/>
</dbReference>
<protein>
    <submittedName>
        <fullName evidence="12">Uncharacterized protein</fullName>
    </submittedName>
</protein>
<keyword evidence="13" id="KW-1185">Reference proteome</keyword>
<keyword evidence="6 10" id="KW-1133">Transmembrane helix</keyword>
<evidence type="ECO:0000256" key="10">
    <source>
        <dbReference type="SAM" id="Phobius"/>
    </source>
</evidence>
<dbReference type="GO" id="GO:0004984">
    <property type="term" value="F:olfactory receptor activity"/>
    <property type="evidence" value="ECO:0007669"/>
    <property type="project" value="InterPro"/>
</dbReference>
<evidence type="ECO:0000256" key="5">
    <source>
        <dbReference type="ARBA" id="ARBA00022725"/>
    </source>
</evidence>
<dbReference type="AlphaFoldDB" id="A0A9N9MZY5"/>
<evidence type="ECO:0000256" key="2">
    <source>
        <dbReference type="ARBA" id="ARBA00022475"/>
    </source>
</evidence>
<feature type="chain" id="PRO_5040458850" evidence="11">
    <location>
        <begin position="17"/>
        <end position="1268"/>
    </location>
</feature>
<feature type="transmembrane region" description="Helical" evidence="10">
    <location>
        <begin position="307"/>
        <end position="331"/>
    </location>
</feature>
<dbReference type="OrthoDB" id="6597368at2759"/>
<comment type="subcellular location">
    <subcellularLocation>
        <location evidence="1">Cell membrane</location>
        <topology evidence="1">Multi-pass membrane protein</topology>
    </subcellularLocation>
</comment>
<dbReference type="Proteomes" id="UP001152799">
    <property type="component" value="Chromosome 8"/>
</dbReference>
<evidence type="ECO:0000256" key="3">
    <source>
        <dbReference type="ARBA" id="ARBA00022606"/>
    </source>
</evidence>
<feature type="transmembrane region" description="Helical" evidence="10">
    <location>
        <begin position="371"/>
        <end position="391"/>
    </location>
</feature>
<sequence length="1268" mass="148410">MKQIFVVLVLTTIVTSRITIPSKNDIFSTKDLDKYVFHKMKYFSQRYCNIFTTPLDQDCSNIITKIANKMYCVYSTFNQIHGYYYLRETISTTTFIVIEDYRNFAKIFDEFAKSDYYINKGHFEIFICKSLIHIEDVSRITKIIFEAKLLDYSLIYQNISLKESYFNPFSNKLDIRDVNKINTHQNVSIYPDVLKDMRKHPWTILTLPNLERIFVCAWDFAFVNFLPKYFNLTLELRYFKPSKSGNAIDVLARKIAGEDLEMFTLTQPISYETLPREQKLVETSYPLITNNYVAYVPKPMMKQRWKIFFNFLLTVFLPSFFGSCFIMALLNKYLSRNRKNNKLELLGFMSLQLNISYFQFENRKTILKSIWLLWCVLSGAVYNSILFRIILMPQYSSIVTSLSDLNSTNLIVYATETVFPFKNTVVLKPLDWRQKIFENKGDAVFIGAEVVLETIAKYFEMRSLYFSYEVLPEVVRPALGGYILKKRSPYFEKIRRLQFIVHEFGFTNALAFRPRERQDQSYLNKFMNFEDFEGVFIGLIAGLSISSLAFCVSKEPSEMNQFFLVLLSTTIVMSTITIPSKNGIFSTKDLEKYVYYKIKYFSHRYCNIFANPLAQDCSNMITKMVNMMNCVYSTSDQIDNNSYLQETVSTTTFLVIENYQNFAKIFNTFAKSDYFSNRGHFEIFICDSIIHMENILRISKIIFEAKLLDYSLIYQNISLKESYFNPFSNGLDIKDVNKVSTHQEVSIYPDVLKDMRKHPWRVITLPNLHKMLVPTLDFTFMSFLPEYFNLTLQTNYMNDSQNEFSFEDIIDKMEREDVEMYTLTQPLSYDNFPREKMLVHTSYPFITNNFIAFVPKPKMIKRWEVFVKFLFTVFLPSFLGSCSIMALLNKYLSRNRKNNRLELLGFLSLQLNISYFNFEKKTTIIKSIWLLWCVLSGAVFNSILFRILLMPQYSSVVTSLSDVNSTNVKVYAIDKEFPFKNIVVLTPITWGLKVLENGGDAVIIGPEIVLETFAKSFEMRNSYFSYVALPEVVRPALGGYILKRRSPYHEKLRHLQFIVQENGFTKALAIRVPERQDQSYIMFAICQINILDYFISNFYKYSNIIKQEQNCTEDESYRILQRELIIMHQEVISYVKDLNGALKYIMLMDLVPSSVQLAGILFQMMTNLSVIQCILLGHFILTLIARIFIYCNSANTLVVKSEAIATSWYNMDWTKLPTDMRRNVALCILRAQRPLYISIGDMGKISLNTFLAILKGTYSYMMLLTTIK</sequence>
<dbReference type="GO" id="GO:0005549">
    <property type="term" value="F:odorant binding"/>
    <property type="evidence" value="ECO:0007669"/>
    <property type="project" value="InterPro"/>
</dbReference>
<evidence type="ECO:0000256" key="11">
    <source>
        <dbReference type="SAM" id="SignalP"/>
    </source>
</evidence>
<keyword evidence="5" id="KW-0552">Olfaction</keyword>
<organism evidence="12 13">
    <name type="scientific">Ceutorhynchus assimilis</name>
    <name type="common">cabbage seed weevil</name>
    <dbReference type="NCBI Taxonomy" id="467358"/>
    <lineage>
        <taxon>Eukaryota</taxon>
        <taxon>Metazoa</taxon>
        <taxon>Ecdysozoa</taxon>
        <taxon>Arthropoda</taxon>
        <taxon>Hexapoda</taxon>
        <taxon>Insecta</taxon>
        <taxon>Pterygota</taxon>
        <taxon>Neoptera</taxon>
        <taxon>Endopterygota</taxon>
        <taxon>Coleoptera</taxon>
        <taxon>Polyphaga</taxon>
        <taxon>Cucujiformia</taxon>
        <taxon>Curculionidae</taxon>
        <taxon>Ceutorhynchinae</taxon>
        <taxon>Ceutorhynchus</taxon>
    </lineage>
</organism>
<accession>A0A9N9MZY5</accession>
<evidence type="ECO:0000313" key="12">
    <source>
        <dbReference type="EMBL" id="CAG9772158.1"/>
    </source>
</evidence>
<evidence type="ECO:0000256" key="1">
    <source>
        <dbReference type="ARBA" id="ARBA00004651"/>
    </source>
</evidence>
<keyword evidence="3" id="KW-0716">Sensory transduction</keyword>
<reference evidence="12" key="1">
    <citation type="submission" date="2022-01" db="EMBL/GenBank/DDBJ databases">
        <authorList>
            <person name="King R."/>
        </authorList>
    </citation>
    <scope>NUCLEOTIDE SEQUENCE</scope>
</reference>
<evidence type="ECO:0000256" key="4">
    <source>
        <dbReference type="ARBA" id="ARBA00022692"/>
    </source>
</evidence>
<feature type="signal peptide" evidence="11">
    <location>
        <begin position="1"/>
        <end position="16"/>
    </location>
</feature>
<keyword evidence="9" id="KW-0807">Transducer</keyword>